<dbReference type="Pfam" id="PF01207">
    <property type="entry name" value="Dus"/>
    <property type="match status" value="1"/>
</dbReference>
<keyword evidence="3" id="KW-0694">RNA-binding</keyword>
<evidence type="ECO:0000313" key="6">
    <source>
        <dbReference type="Proteomes" id="UP000305451"/>
    </source>
</evidence>
<dbReference type="SUPFAM" id="SSF51395">
    <property type="entry name" value="FMN-linked oxidoreductases"/>
    <property type="match status" value="1"/>
</dbReference>
<evidence type="ECO:0000256" key="2">
    <source>
        <dbReference type="ARBA" id="ARBA00022857"/>
    </source>
</evidence>
<sequence>MEPLARTIWLSNSPDLEILLNGGLATLDQSVEEMSGVDGVMLGRAAYHTPFELARLDSRLYGERDPVETPFDALEAYRPYVEGAL</sequence>
<dbReference type="Proteomes" id="UP000305451">
    <property type="component" value="Unassembled WGS sequence"/>
</dbReference>
<dbReference type="GO" id="GO:0017150">
    <property type="term" value="F:tRNA dihydrouridine synthase activity"/>
    <property type="evidence" value="ECO:0007669"/>
    <property type="project" value="InterPro"/>
</dbReference>
<dbReference type="RefSeq" id="WP_174235022.1">
    <property type="nucleotide sequence ID" value="NZ_SRXV01000084.1"/>
</dbReference>
<dbReference type="AlphaFoldDB" id="A0A4S2GZQ5"/>
<evidence type="ECO:0000313" key="5">
    <source>
        <dbReference type="EMBL" id="TGY88737.1"/>
    </source>
</evidence>
<dbReference type="InterPro" id="IPR004653">
    <property type="entry name" value="DusA"/>
</dbReference>
<dbReference type="InterPro" id="IPR035587">
    <property type="entry name" value="DUS-like_FMN-bd"/>
</dbReference>
<proteinExistence type="predicted"/>
<dbReference type="GO" id="GO:0000049">
    <property type="term" value="F:tRNA binding"/>
    <property type="evidence" value="ECO:0007669"/>
    <property type="project" value="UniProtKB-KW"/>
</dbReference>
<keyword evidence="1" id="KW-0820">tRNA-binding</keyword>
<protein>
    <recommendedName>
        <fullName evidence="4">DUS-like FMN-binding domain-containing protein</fullName>
    </recommendedName>
</protein>
<dbReference type="InterPro" id="IPR013785">
    <property type="entry name" value="Aldolase_TIM"/>
</dbReference>
<dbReference type="EMBL" id="SRXV01000084">
    <property type="protein sequence ID" value="TGY88737.1"/>
    <property type="molecule type" value="Genomic_DNA"/>
</dbReference>
<dbReference type="PANTHER" id="PTHR42907:SF1">
    <property type="entry name" value="FMN-LINKED OXIDOREDUCTASES SUPERFAMILY PROTEIN"/>
    <property type="match status" value="1"/>
</dbReference>
<keyword evidence="6" id="KW-1185">Reference proteome</keyword>
<keyword evidence="2" id="KW-0521">NADP</keyword>
<accession>A0A4S2GZQ5</accession>
<evidence type="ECO:0000256" key="3">
    <source>
        <dbReference type="ARBA" id="ARBA00022884"/>
    </source>
</evidence>
<comment type="caution">
    <text evidence="5">The sequence shown here is derived from an EMBL/GenBank/DDBJ whole genome shotgun (WGS) entry which is preliminary data.</text>
</comment>
<organism evidence="5 6">
    <name type="scientific">Marinicauda pacifica</name>
    <dbReference type="NCBI Taxonomy" id="1133559"/>
    <lineage>
        <taxon>Bacteria</taxon>
        <taxon>Pseudomonadati</taxon>
        <taxon>Pseudomonadota</taxon>
        <taxon>Alphaproteobacteria</taxon>
        <taxon>Maricaulales</taxon>
        <taxon>Maricaulaceae</taxon>
        <taxon>Marinicauda</taxon>
    </lineage>
</organism>
<dbReference type="Gene3D" id="3.20.20.70">
    <property type="entry name" value="Aldolase class I"/>
    <property type="match status" value="1"/>
</dbReference>
<gene>
    <name evidence="5" type="ORF">E5162_14465</name>
</gene>
<dbReference type="PANTHER" id="PTHR42907">
    <property type="entry name" value="FMN-LINKED OXIDOREDUCTASES SUPERFAMILY PROTEIN"/>
    <property type="match status" value="1"/>
</dbReference>
<reference evidence="5 6" key="1">
    <citation type="journal article" date="2013" name="Int. J. Syst. Evol. Microbiol.">
        <title>Marinicauda pacifica gen. nov., sp. nov., a prosthecate alphaproteobacterium of the family Hyphomonadaceae isolated from deep seawater.</title>
        <authorList>
            <person name="Zhang X.Y."/>
            <person name="Li G.W."/>
            <person name="Wang C.S."/>
            <person name="Zhang Y.J."/>
            <person name="Xu X.W."/>
            <person name="Li H."/>
            <person name="Liu A."/>
            <person name="Liu C."/>
            <person name="Xie B.B."/>
            <person name="Qin Q.L."/>
            <person name="Xu Z."/>
            <person name="Chen X.L."/>
            <person name="Zhou B.C."/>
            <person name="Zhang Y.Z."/>
        </authorList>
    </citation>
    <scope>NUCLEOTIDE SEQUENCE [LARGE SCALE GENOMIC DNA]</scope>
    <source>
        <strain evidence="5 6">P-1 km-3</strain>
    </source>
</reference>
<evidence type="ECO:0000256" key="1">
    <source>
        <dbReference type="ARBA" id="ARBA00022555"/>
    </source>
</evidence>
<feature type="domain" description="DUS-like FMN-binding" evidence="4">
    <location>
        <begin position="16"/>
        <end position="81"/>
    </location>
</feature>
<feature type="non-terminal residue" evidence="5">
    <location>
        <position position="85"/>
    </location>
</feature>
<name>A0A4S2GZQ5_9PROT</name>
<evidence type="ECO:0000259" key="4">
    <source>
        <dbReference type="Pfam" id="PF01207"/>
    </source>
</evidence>